<evidence type="ECO:0000256" key="3">
    <source>
        <dbReference type="ARBA" id="ARBA00023239"/>
    </source>
</evidence>
<dbReference type="GO" id="GO:0016829">
    <property type="term" value="F:lyase activity"/>
    <property type="evidence" value="ECO:0007669"/>
    <property type="project" value="UniProtKB-KW"/>
</dbReference>
<sequence>MSTKRSLVPYAESESDKESDTAGPSTTVKSGERDRDGVKAKKKRKRLPAFDDAEDAGTSKEQRQVHTSTGVASTEPLKGDWLCYVFVPIPDGCEVFALIKKARKLLETTFHEPSGDLRSADEPLHVSLSRPILIRAHERDTLVDVVRTALSHSQPGPSLDVAFARFAHFPSHDAKRTFWAVEVGQGWRELKTVTDALDKGLGASALKARPYHAQPRFHASFASARASLGVAPESDERECENKRQQITDRLEAELSVKLRHCPPIRIGSVGVALGKEVQWVKL</sequence>
<feature type="region of interest" description="Disordered" evidence="7">
    <location>
        <begin position="1"/>
        <end position="71"/>
    </location>
</feature>
<feature type="compositionally biased region" description="Basic and acidic residues" evidence="7">
    <location>
        <begin position="30"/>
        <end position="39"/>
    </location>
</feature>
<dbReference type="InterPro" id="IPR027521">
    <property type="entry name" value="Usb1"/>
</dbReference>
<name>A0A316YXH1_9BASI</name>
<dbReference type="Proteomes" id="UP000245768">
    <property type="component" value="Unassembled WGS sequence"/>
</dbReference>
<dbReference type="Gene3D" id="3.90.1140.10">
    <property type="entry name" value="Cyclic phosphodiesterase"/>
    <property type="match status" value="1"/>
</dbReference>
<keyword evidence="3" id="KW-0456">Lyase</keyword>
<dbReference type="AlphaFoldDB" id="A0A316YXH1"/>
<evidence type="ECO:0000256" key="6">
    <source>
        <dbReference type="ARBA" id="ARBA00030030"/>
    </source>
</evidence>
<dbReference type="OrthoDB" id="49151at2759"/>
<evidence type="ECO:0000256" key="1">
    <source>
        <dbReference type="ARBA" id="ARBA00022722"/>
    </source>
</evidence>
<dbReference type="PANTHER" id="PTHR13522">
    <property type="entry name" value="U6 SNRNA PHOSPHODIESTERASE 1"/>
    <property type="match status" value="1"/>
</dbReference>
<protein>
    <recommendedName>
        <fullName evidence="5">U6 snRNA phosphodiesterase 1</fullName>
    </recommendedName>
    <alternativeName>
        <fullName evidence="6">3'-5' RNA exonuclease USB1</fullName>
    </alternativeName>
</protein>
<evidence type="ECO:0000313" key="8">
    <source>
        <dbReference type="EMBL" id="PWN92495.1"/>
    </source>
</evidence>
<keyword evidence="4" id="KW-0539">Nucleus</keyword>
<accession>A0A316YXH1</accession>
<evidence type="ECO:0000256" key="5">
    <source>
        <dbReference type="ARBA" id="ARBA00029543"/>
    </source>
</evidence>
<dbReference type="GO" id="GO:0005634">
    <property type="term" value="C:nucleus"/>
    <property type="evidence" value="ECO:0007669"/>
    <property type="project" value="TreeGrafter"/>
</dbReference>
<gene>
    <name evidence="8" type="ORF">FA10DRAFT_300974</name>
</gene>
<organism evidence="8 9">
    <name type="scientific">Acaromyces ingoldii</name>
    <dbReference type="NCBI Taxonomy" id="215250"/>
    <lineage>
        <taxon>Eukaryota</taxon>
        <taxon>Fungi</taxon>
        <taxon>Dikarya</taxon>
        <taxon>Basidiomycota</taxon>
        <taxon>Ustilaginomycotina</taxon>
        <taxon>Exobasidiomycetes</taxon>
        <taxon>Exobasidiales</taxon>
        <taxon>Cryptobasidiaceae</taxon>
        <taxon>Acaromyces</taxon>
    </lineage>
</organism>
<dbReference type="GO" id="GO:0034477">
    <property type="term" value="P:U6 snRNA 3'-end processing"/>
    <property type="evidence" value="ECO:0007669"/>
    <property type="project" value="InterPro"/>
</dbReference>
<dbReference type="GO" id="GO:0000175">
    <property type="term" value="F:3'-5'-RNA exonuclease activity"/>
    <property type="evidence" value="ECO:0007669"/>
    <property type="project" value="TreeGrafter"/>
</dbReference>
<dbReference type="STRING" id="215250.A0A316YXH1"/>
<proteinExistence type="predicted"/>
<dbReference type="RefSeq" id="XP_025379693.1">
    <property type="nucleotide sequence ID" value="XM_025524909.1"/>
</dbReference>
<reference evidence="8" key="1">
    <citation type="journal article" date="2018" name="Mol. Biol. Evol.">
        <title>Broad Genomic Sampling Reveals a Smut Pathogenic Ancestry of the Fungal Clade Ustilaginomycotina.</title>
        <authorList>
            <person name="Kijpornyongpan T."/>
            <person name="Mondo S.J."/>
            <person name="Barry K."/>
            <person name="Sandor L."/>
            <person name="Lee J."/>
            <person name="Lipzen A."/>
            <person name="Pangilinan J."/>
            <person name="LaButti K."/>
            <person name="Hainaut M."/>
            <person name="Henrissat B."/>
            <person name="Grigoriev I.V."/>
            <person name="Spatafora J.W."/>
            <person name="Aime M.C."/>
        </authorList>
    </citation>
    <scope>NUCLEOTIDE SEQUENCE [LARGE SCALE GENOMIC DNA]</scope>
    <source>
        <strain evidence="8">MCA 4198</strain>
    </source>
</reference>
<dbReference type="Pfam" id="PF09749">
    <property type="entry name" value="HVSL"/>
    <property type="match status" value="1"/>
</dbReference>
<keyword evidence="2" id="KW-0378">Hydrolase</keyword>
<evidence type="ECO:0000256" key="2">
    <source>
        <dbReference type="ARBA" id="ARBA00022801"/>
    </source>
</evidence>
<keyword evidence="9" id="KW-1185">Reference proteome</keyword>
<dbReference type="PANTHER" id="PTHR13522:SF3">
    <property type="entry name" value="U6 SNRNA PHOSPHODIESTERASE 1"/>
    <property type="match status" value="1"/>
</dbReference>
<dbReference type="GeneID" id="37046825"/>
<evidence type="ECO:0000256" key="7">
    <source>
        <dbReference type="SAM" id="MobiDB-lite"/>
    </source>
</evidence>
<evidence type="ECO:0000256" key="4">
    <source>
        <dbReference type="ARBA" id="ARBA00023242"/>
    </source>
</evidence>
<keyword evidence="1" id="KW-0540">Nuclease</keyword>
<dbReference type="InParanoid" id="A0A316YXH1"/>
<evidence type="ECO:0000313" key="9">
    <source>
        <dbReference type="Proteomes" id="UP000245768"/>
    </source>
</evidence>
<dbReference type="EMBL" id="KZ819635">
    <property type="protein sequence ID" value="PWN92495.1"/>
    <property type="molecule type" value="Genomic_DNA"/>
</dbReference>